<organism evidence="3 4">
    <name type="scientific">Azospirillum cavernae</name>
    <dbReference type="NCBI Taxonomy" id="2320860"/>
    <lineage>
        <taxon>Bacteria</taxon>
        <taxon>Pseudomonadati</taxon>
        <taxon>Pseudomonadota</taxon>
        <taxon>Alphaproteobacteria</taxon>
        <taxon>Rhodospirillales</taxon>
        <taxon>Azospirillaceae</taxon>
        <taxon>Azospirillum</taxon>
    </lineage>
</organism>
<dbReference type="Gene3D" id="3.40.1620.10">
    <property type="entry name" value="YefM-like domain"/>
    <property type="match status" value="1"/>
</dbReference>
<name>A0A418W3B7_9PROT</name>
<proteinExistence type="inferred from homology"/>
<comment type="function">
    <text evidence="2">Antitoxin component of a type II toxin-antitoxin (TA) system.</text>
</comment>
<evidence type="ECO:0000313" key="3">
    <source>
        <dbReference type="EMBL" id="RJF84525.1"/>
    </source>
</evidence>
<keyword evidence="4" id="KW-1185">Reference proteome</keyword>
<dbReference type="Pfam" id="PF02604">
    <property type="entry name" value="PhdYeFM_antitox"/>
    <property type="match status" value="1"/>
</dbReference>
<protein>
    <recommendedName>
        <fullName evidence="2">Antitoxin</fullName>
    </recommendedName>
</protein>
<comment type="similarity">
    <text evidence="1 2">Belongs to the phD/YefM antitoxin family.</text>
</comment>
<dbReference type="InterPro" id="IPR006442">
    <property type="entry name" value="Antitoxin_Phd/YefM"/>
</dbReference>
<evidence type="ECO:0000256" key="1">
    <source>
        <dbReference type="ARBA" id="ARBA00009981"/>
    </source>
</evidence>
<dbReference type="EMBL" id="QYUL01000001">
    <property type="protein sequence ID" value="RJF84525.1"/>
    <property type="molecule type" value="Genomic_DNA"/>
</dbReference>
<evidence type="ECO:0000256" key="2">
    <source>
        <dbReference type="RuleBase" id="RU362080"/>
    </source>
</evidence>
<dbReference type="AlphaFoldDB" id="A0A418W3B7"/>
<dbReference type="NCBIfam" id="TIGR01552">
    <property type="entry name" value="phd_fam"/>
    <property type="match status" value="1"/>
</dbReference>
<accession>A0A418W3B7</accession>
<dbReference type="OrthoDB" id="361531at2"/>
<comment type="caution">
    <text evidence="3">The sequence shown here is derived from an EMBL/GenBank/DDBJ whole genome shotgun (WGS) entry which is preliminary data.</text>
</comment>
<gene>
    <name evidence="3" type="ORF">D3877_08350</name>
</gene>
<sequence>MREIQLREAKASLSAVIDDAVRGEPAIITRHGKREAVVLSFAEWERLSQAPSFGRLLMSAPLAPDDVPTRDAAPMRDSGF</sequence>
<dbReference type="InterPro" id="IPR036165">
    <property type="entry name" value="YefM-like_sf"/>
</dbReference>
<dbReference type="SUPFAM" id="SSF143120">
    <property type="entry name" value="YefM-like"/>
    <property type="match status" value="1"/>
</dbReference>
<reference evidence="3 4" key="1">
    <citation type="submission" date="2018-09" db="EMBL/GenBank/DDBJ databases">
        <authorList>
            <person name="Zhu H."/>
        </authorList>
    </citation>
    <scope>NUCLEOTIDE SEQUENCE [LARGE SCALE GENOMIC DNA]</scope>
    <source>
        <strain evidence="3 4">K2W22B-5</strain>
    </source>
</reference>
<dbReference type="RefSeq" id="WP_119830173.1">
    <property type="nucleotide sequence ID" value="NZ_QYUL01000001.1"/>
</dbReference>
<evidence type="ECO:0000313" key="4">
    <source>
        <dbReference type="Proteomes" id="UP000283458"/>
    </source>
</evidence>
<dbReference type="Proteomes" id="UP000283458">
    <property type="component" value="Unassembled WGS sequence"/>
</dbReference>